<evidence type="ECO:0000313" key="10">
    <source>
        <dbReference type="Proteomes" id="UP001169242"/>
    </source>
</evidence>
<evidence type="ECO:0000256" key="7">
    <source>
        <dbReference type="SAM" id="Phobius"/>
    </source>
</evidence>
<organism evidence="9 10">
    <name type="scientific">Holtiella tumoricola</name>
    <dbReference type="NCBI Taxonomy" id="3018743"/>
    <lineage>
        <taxon>Bacteria</taxon>
        <taxon>Bacillati</taxon>
        <taxon>Bacillota</taxon>
        <taxon>Clostridia</taxon>
        <taxon>Lachnospirales</taxon>
        <taxon>Cellulosilyticaceae</taxon>
        <taxon>Holtiella</taxon>
    </lineage>
</organism>
<feature type="transmembrane region" description="Helical" evidence="7">
    <location>
        <begin position="103"/>
        <end position="129"/>
    </location>
</feature>
<evidence type="ECO:0000256" key="2">
    <source>
        <dbReference type="ARBA" id="ARBA00022448"/>
    </source>
</evidence>
<dbReference type="Proteomes" id="UP001169242">
    <property type="component" value="Unassembled WGS sequence"/>
</dbReference>
<dbReference type="InterPro" id="IPR036259">
    <property type="entry name" value="MFS_trans_sf"/>
</dbReference>
<evidence type="ECO:0000259" key="8">
    <source>
        <dbReference type="PROSITE" id="PS50850"/>
    </source>
</evidence>
<proteinExistence type="predicted"/>
<protein>
    <submittedName>
        <fullName evidence="9">MFS transporter</fullName>
    </submittedName>
</protein>
<evidence type="ECO:0000313" key="9">
    <source>
        <dbReference type="EMBL" id="MDA3731794.1"/>
    </source>
</evidence>
<dbReference type="AlphaFoldDB" id="A0AA42J0T0"/>
<keyword evidence="10" id="KW-1185">Reference proteome</keyword>
<feature type="transmembrane region" description="Helical" evidence="7">
    <location>
        <begin position="376"/>
        <end position="395"/>
    </location>
</feature>
<dbReference type="CDD" id="cd06173">
    <property type="entry name" value="MFS_MefA_like"/>
    <property type="match status" value="1"/>
</dbReference>
<dbReference type="Pfam" id="PF07690">
    <property type="entry name" value="MFS_1"/>
    <property type="match status" value="2"/>
</dbReference>
<feature type="transmembrane region" description="Helical" evidence="7">
    <location>
        <begin position="170"/>
        <end position="190"/>
    </location>
</feature>
<dbReference type="InterPro" id="IPR020846">
    <property type="entry name" value="MFS_dom"/>
</dbReference>
<feature type="domain" description="Major facilitator superfamily (MFS) profile" evidence="8">
    <location>
        <begin position="12"/>
        <end position="399"/>
    </location>
</feature>
<evidence type="ECO:0000256" key="5">
    <source>
        <dbReference type="ARBA" id="ARBA00022989"/>
    </source>
</evidence>
<reference evidence="9" key="1">
    <citation type="journal article" date="2023" name="Int. J. Syst. Evol. Microbiol.">
        <title>&lt;i&gt;Holtiella tumoricola&lt;/i&gt; gen. nov. sp. nov., isolated from a human clinical sample.</title>
        <authorList>
            <person name="Allen-Vercoe E."/>
            <person name="Daigneault M.C."/>
            <person name="Vancuren S.J."/>
            <person name="Cochrane K."/>
            <person name="O'Neal L.L."/>
            <person name="Sankaranarayanan K."/>
            <person name="Lawson P.A."/>
        </authorList>
    </citation>
    <scope>NUCLEOTIDE SEQUENCE</scope>
    <source>
        <strain evidence="9">CC70A</strain>
    </source>
</reference>
<feature type="transmembrane region" description="Helical" evidence="7">
    <location>
        <begin position="12"/>
        <end position="34"/>
    </location>
</feature>
<sequence length="410" mass="45766">MKTKQPTLWTRNFTIITLGTIISALGGVATSFAMNIVVFKETESTLLTGLYTVLILIPQLILPIIIGPYIDRFSRKKLIVSLDFLMGFFFLFCSFLTRDNFFSYPLFVVMGILINTNGVIYGSAYNALYPDLIPEGMYQKGYSVSSMIYPLASTLMTPVAALIFEHFGVSFLFVLEGVLLIVAASFECFIKVKETLTKPDSTSYKVYLEELKQGFCYIQGEKGLLAIFTYFFFTMFASQATALLLVPFFENHQFLTLTSYSLLISAETIGRTLSGTFHYLFKIPTKARFKVAASVYVLYDLLEGIMLFMAFPVMLIIRFLLGFMGTNSANIRMSSVQSYVPSEIRGRVNGFSSILSMAGVCCGSLVSGILGEYFNYAHLALVYGIIGTLAAYFLIIKNKDAVSAIYNREL</sequence>
<gene>
    <name evidence="9" type="ORF">PBV87_09925</name>
</gene>
<dbReference type="GO" id="GO:0022857">
    <property type="term" value="F:transmembrane transporter activity"/>
    <property type="evidence" value="ECO:0007669"/>
    <property type="project" value="InterPro"/>
</dbReference>
<dbReference type="GO" id="GO:0005886">
    <property type="term" value="C:plasma membrane"/>
    <property type="evidence" value="ECO:0007669"/>
    <property type="project" value="UniProtKB-SubCell"/>
</dbReference>
<dbReference type="EMBL" id="JAQIFT010000040">
    <property type="protein sequence ID" value="MDA3731794.1"/>
    <property type="molecule type" value="Genomic_DNA"/>
</dbReference>
<comment type="caution">
    <text evidence="9">The sequence shown here is derived from an EMBL/GenBank/DDBJ whole genome shotgun (WGS) entry which is preliminary data.</text>
</comment>
<feature type="transmembrane region" description="Helical" evidence="7">
    <location>
        <begin position="141"/>
        <end position="164"/>
    </location>
</feature>
<feature type="transmembrane region" description="Helical" evidence="7">
    <location>
        <begin position="348"/>
        <end position="370"/>
    </location>
</feature>
<keyword evidence="6 7" id="KW-0472">Membrane</keyword>
<dbReference type="RefSeq" id="WP_053983567.1">
    <property type="nucleotide sequence ID" value="NZ_JAQIFT010000040.1"/>
</dbReference>
<dbReference type="SUPFAM" id="SSF103473">
    <property type="entry name" value="MFS general substrate transporter"/>
    <property type="match status" value="1"/>
</dbReference>
<evidence type="ECO:0000256" key="3">
    <source>
        <dbReference type="ARBA" id="ARBA00022475"/>
    </source>
</evidence>
<keyword evidence="3" id="KW-1003">Cell membrane</keyword>
<accession>A0AA42J0T0</accession>
<evidence type="ECO:0000256" key="4">
    <source>
        <dbReference type="ARBA" id="ARBA00022692"/>
    </source>
</evidence>
<keyword evidence="2" id="KW-0813">Transport</keyword>
<dbReference type="PANTHER" id="PTHR23513">
    <property type="entry name" value="INTEGRAL MEMBRANE EFFLUX PROTEIN-RELATED"/>
    <property type="match status" value="1"/>
</dbReference>
<feature type="transmembrane region" description="Helical" evidence="7">
    <location>
        <begin position="305"/>
        <end position="327"/>
    </location>
</feature>
<feature type="transmembrane region" description="Helical" evidence="7">
    <location>
        <begin position="224"/>
        <end position="249"/>
    </location>
</feature>
<evidence type="ECO:0000256" key="1">
    <source>
        <dbReference type="ARBA" id="ARBA00004651"/>
    </source>
</evidence>
<keyword evidence="5 7" id="KW-1133">Transmembrane helix</keyword>
<name>A0AA42J0T0_9FIRM</name>
<keyword evidence="4 7" id="KW-0812">Transmembrane</keyword>
<dbReference type="PROSITE" id="PS50850">
    <property type="entry name" value="MFS"/>
    <property type="match status" value="1"/>
</dbReference>
<dbReference type="PANTHER" id="PTHR23513:SF6">
    <property type="entry name" value="MAJOR FACILITATOR SUPERFAMILY ASSOCIATED DOMAIN-CONTAINING PROTEIN"/>
    <property type="match status" value="1"/>
</dbReference>
<feature type="transmembrane region" description="Helical" evidence="7">
    <location>
        <begin position="78"/>
        <end position="97"/>
    </location>
</feature>
<feature type="transmembrane region" description="Helical" evidence="7">
    <location>
        <begin position="46"/>
        <end position="66"/>
    </location>
</feature>
<comment type="subcellular location">
    <subcellularLocation>
        <location evidence="1">Cell membrane</location>
        <topology evidence="1">Multi-pass membrane protein</topology>
    </subcellularLocation>
</comment>
<dbReference type="Gene3D" id="1.20.1250.20">
    <property type="entry name" value="MFS general substrate transporter like domains"/>
    <property type="match status" value="2"/>
</dbReference>
<evidence type="ECO:0000256" key="6">
    <source>
        <dbReference type="ARBA" id="ARBA00023136"/>
    </source>
</evidence>
<dbReference type="InterPro" id="IPR011701">
    <property type="entry name" value="MFS"/>
</dbReference>